<feature type="transmembrane region" description="Helical" evidence="1">
    <location>
        <begin position="54"/>
        <end position="77"/>
    </location>
</feature>
<reference evidence="3 4" key="1">
    <citation type="submission" date="2018-06" db="EMBL/GenBank/DDBJ databases">
        <title>Genomic Encyclopedia of Type Strains, Phase IV (KMG-IV): sequencing the most valuable type-strain genomes for metagenomic binning, comparative biology and taxonomic classification.</title>
        <authorList>
            <person name="Goeker M."/>
        </authorList>
    </citation>
    <scope>NUCLEOTIDE SEQUENCE [LARGE SCALE GENOMIC DNA]</scope>
    <source>
        <strain evidence="3 4">DSM 24875</strain>
    </source>
</reference>
<keyword evidence="1" id="KW-1133">Transmembrane helix</keyword>
<accession>A0A366FBS4</accession>
<feature type="transmembrane region" description="Helical" evidence="1">
    <location>
        <begin position="361"/>
        <end position="381"/>
    </location>
</feature>
<organism evidence="3 4">
    <name type="scientific">Roseiarcus fermentans</name>
    <dbReference type="NCBI Taxonomy" id="1473586"/>
    <lineage>
        <taxon>Bacteria</taxon>
        <taxon>Pseudomonadati</taxon>
        <taxon>Pseudomonadota</taxon>
        <taxon>Alphaproteobacteria</taxon>
        <taxon>Hyphomicrobiales</taxon>
        <taxon>Roseiarcaceae</taxon>
        <taxon>Roseiarcus</taxon>
    </lineage>
</organism>
<feature type="transmembrane region" description="Helical" evidence="1">
    <location>
        <begin position="98"/>
        <end position="118"/>
    </location>
</feature>
<evidence type="ECO:0000313" key="4">
    <source>
        <dbReference type="Proteomes" id="UP000253529"/>
    </source>
</evidence>
<evidence type="ECO:0000259" key="2">
    <source>
        <dbReference type="Pfam" id="PF01757"/>
    </source>
</evidence>
<name>A0A366FBS4_9HYPH</name>
<dbReference type="InterPro" id="IPR050623">
    <property type="entry name" value="Glucan_succinyl_AcylTrfase"/>
</dbReference>
<dbReference type="PANTHER" id="PTHR36927">
    <property type="entry name" value="BLR4337 PROTEIN"/>
    <property type="match status" value="1"/>
</dbReference>
<dbReference type="Proteomes" id="UP000253529">
    <property type="component" value="Unassembled WGS sequence"/>
</dbReference>
<dbReference type="AlphaFoldDB" id="A0A366FBS4"/>
<evidence type="ECO:0000313" key="3">
    <source>
        <dbReference type="EMBL" id="RBP11209.1"/>
    </source>
</evidence>
<dbReference type="Pfam" id="PF01757">
    <property type="entry name" value="Acyl_transf_3"/>
    <property type="match status" value="1"/>
</dbReference>
<keyword evidence="1" id="KW-0472">Membrane</keyword>
<feature type="transmembrane region" description="Helical" evidence="1">
    <location>
        <begin position="297"/>
        <end position="318"/>
    </location>
</feature>
<dbReference type="EMBL" id="QNRK01000017">
    <property type="protein sequence ID" value="RBP11209.1"/>
    <property type="molecule type" value="Genomic_DNA"/>
</dbReference>
<feature type="domain" description="Acyltransferase 3" evidence="2">
    <location>
        <begin position="15"/>
        <end position="375"/>
    </location>
</feature>
<proteinExistence type="predicted"/>
<dbReference type="InterPro" id="IPR002656">
    <property type="entry name" value="Acyl_transf_3_dom"/>
</dbReference>
<dbReference type="RefSeq" id="WP_170153240.1">
    <property type="nucleotide sequence ID" value="NZ_QNRK01000017.1"/>
</dbReference>
<sequence length="390" mass="43862">MKPEPEAVRLGERLDYVDALRVILILLVIAHHSVEPYVVTHPPEMPLPGPPIPRAWVFLWVNAAFFMGLFFFLAGYFTPEAFASKGGSAFLRDRWRRLGRPLLFGWIVLAPLPGWAQITFGPAALHVDYWTYLTRDFFGFGQRPADWPAGMAWPVNNLGHLWFLEHLLVYATLYAGLRAAFADRGEKRLLEPPSHRMIAAYAVALAAATFVVRIWFPQNRWIGFLGYIQMEPAHLPQYASLFVIGALAAPRRWIETIPTPRGLVWLALGVGLALAAYVAVGAGVVPDLPSQDWRVCVWESFLCVGLCVGLPVLLRELALGKGRTWRMLAANVYAVYVFHFPIVLFFLWALMDAPGPKWARLLMTVIGATVASFAFTNWVILRLPLARRVF</sequence>
<feature type="transmembrane region" description="Helical" evidence="1">
    <location>
        <begin position="160"/>
        <end position="177"/>
    </location>
</feature>
<protein>
    <submittedName>
        <fullName evidence="3">Peptidoglycan/LPS O-acetylase OafA/YrhL</fullName>
    </submittedName>
</protein>
<feature type="transmembrane region" description="Helical" evidence="1">
    <location>
        <begin position="263"/>
        <end position="285"/>
    </location>
</feature>
<feature type="transmembrane region" description="Helical" evidence="1">
    <location>
        <begin position="236"/>
        <end position="254"/>
    </location>
</feature>
<feature type="transmembrane region" description="Helical" evidence="1">
    <location>
        <begin position="198"/>
        <end position="216"/>
    </location>
</feature>
<feature type="transmembrane region" description="Helical" evidence="1">
    <location>
        <begin position="330"/>
        <end position="349"/>
    </location>
</feature>
<comment type="caution">
    <text evidence="3">The sequence shown here is derived from an EMBL/GenBank/DDBJ whole genome shotgun (WGS) entry which is preliminary data.</text>
</comment>
<evidence type="ECO:0000256" key="1">
    <source>
        <dbReference type="SAM" id="Phobius"/>
    </source>
</evidence>
<dbReference type="GO" id="GO:0016747">
    <property type="term" value="F:acyltransferase activity, transferring groups other than amino-acyl groups"/>
    <property type="evidence" value="ECO:0007669"/>
    <property type="project" value="InterPro"/>
</dbReference>
<feature type="transmembrane region" description="Helical" evidence="1">
    <location>
        <begin position="16"/>
        <end position="34"/>
    </location>
</feature>
<keyword evidence="1" id="KW-0812">Transmembrane</keyword>
<gene>
    <name evidence="3" type="ORF">DFR50_11795</name>
</gene>
<keyword evidence="4" id="KW-1185">Reference proteome</keyword>